<keyword evidence="2" id="KW-0732">Signal</keyword>
<evidence type="ECO:0000313" key="3">
    <source>
        <dbReference type="EMBL" id="MFD2679153.1"/>
    </source>
</evidence>
<comment type="caution">
    <text evidence="3">The sequence shown here is derived from an EMBL/GenBank/DDBJ whole genome shotgun (WGS) entry which is preliminary data.</text>
</comment>
<protein>
    <submittedName>
        <fullName evidence="3">Uncharacterized protein</fullName>
    </submittedName>
</protein>
<evidence type="ECO:0000256" key="1">
    <source>
        <dbReference type="SAM" id="MobiDB-lite"/>
    </source>
</evidence>
<name>A0ABW5RKF2_9BACI</name>
<feature type="chain" id="PRO_5045930180" evidence="2">
    <location>
        <begin position="25"/>
        <end position="125"/>
    </location>
</feature>
<organism evidence="3 4">
    <name type="scientific">Bacillus seohaeanensis</name>
    <dbReference type="NCBI Taxonomy" id="284580"/>
    <lineage>
        <taxon>Bacteria</taxon>
        <taxon>Bacillati</taxon>
        <taxon>Bacillota</taxon>
        <taxon>Bacilli</taxon>
        <taxon>Bacillales</taxon>
        <taxon>Bacillaceae</taxon>
        <taxon>Bacillus</taxon>
    </lineage>
</organism>
<evidence type="ECO:0000256" key="2">
    <source>
        <dbReference type="SAM" id="SignalP"/>
    </source>
</evidence>
<feature type="region of interest" description="Disordered" evidence="1">
    <location>
        <begin position="50"/>
        <end position="125"/>
    </location>
</feature>
<feature type="compositionally biased region" description="Basic and acidic residues" evidence="1">
    <location>
        <begin position="104"/>
        <end position="115"/>
    </location>
</feature>
<keyword evidence="4" id="KW-1185">Reference proteome</keyword>
<feature type="signal peptide" evidence="2">
    <location>
        <begin position="1"/>
        <end position="24"/>
    </location>
</feature>
<feature type="compositionally biased region" description="Basic and acidic residues" evidence="1">
    <location>
        <begin position="50"/>
        <end position="86"/>
    </location>
</feature>
<evidence type="ECO:0000313" key="4">
    <source>
        <dbReference type="Proteomes" id="UP001597506"/>
    </source>
</evidence>
<dbReference type="Proteomes" id="UP001597506">
    <property type="component" value="Unassembled WGS sequence"/>
</dbReference>
<proteinExistence type="predicted"/>
<accession>A0ABW5RKF2</accession>
<dbReference type="RefSeq" id="WP_377931549.1">
    <property type="nucleotide sequence ID" value="NZ_JBHUMF010000001.1"/>
</dbReference>
<sequence>MLKQITSAGLILGLSFGFGGAAFASDEKETSIDLPTQLADEDLMSNEELKVMSKKSDWSSEDCRMTEVELQDRAKDSGRSEEDRTELSLNTSADAQLDSLLDSPSKEHKDDREEGLLNDLLNNLF</sequence>
<dbReference type="EMBL" id="JBHUMF010000001">
    <property type="protein sequence ID" value="MFD2679153.1"/>
    <property type="molecule type" value="Genomic_DNA"/>
</dbReference>
<reference evidence="4" key="1">
    <citation type="journal article" date="2019" name="Int. J. Syst. Evol. Microbiol.">
        <title>The Global Catalogue of Microorganisms (GCM) 10K type strain sequencing project: providing services to taxonomists for standard genome sequencing and annotation.</title>
        <authorList>
            <consortium name="The Broad Institute Genomics Platform"/>
            <consortium name="The Broad Institute Genome Sequencing Center for Infectious Disease"/>
            <person name="Wu L."/>
            <person name="Ma J."/>
        </authorList>
    </citation>
    <scope>NUCLEOTIDE SEQUENCE [LARGE SCALE GENOMIC DNA]</scope>
    <source>
        <strain evidence="4">KCTC 3913</strain>
    </source>
</reference>
<gene>
    <name evidence="3" type="ORF">ACFSUL_00140</name>
</gene>